<feature type="compositionally biased region" description="Low complexity" evidence="7">
    <location>
        <begin position="19"/>
        <end position="34"/>
    </location>
</feature>
<dbReference type="PANTHER" id="PTHR34584:SF1">
    <property type="entry name" value="NA(+)_H(+) ANTIPORTER SUBUNIT E1"/>
    <property type="match status" value="1"/>
</dbReference>
<comment type="subcellular location">
    <subcellularLocation>
        <location evidence="1">Cell membrane</location>
        <topology evidence="1">Multi-pass membrane protein</topology>
    </subcellularLocation>
</comment>
<dbReference type="RefSeq" id="WP_182604961.1">
    <property type="nucleotide sequence ID" value="NZ_VKHT01000056.1"/>
</dbReference>
<feature type="region of interest" description="Disordered" evidence="7">
    <location>
        <begin position="143"/>
        <end position="179"/>
    </location>
</feature>
<dbReference type="Pfam" id="PF01899">
    <property type="entry name" value="MNHE"/>
    <property type="match status" value="1"/>
</dbReference>
<evidence type="ECO:0000256" key="2">
    <source>
        <dbReference type="ARBA" id="ARBA00006228"/>
    </source>
</evidence>
<dbReference type="PANTHER" id="PTHR34584">
    <property type="entry name" value="NA(+)/H(+) ANTIPORTER SUBUNIT E1"/>
    <property type="match status" value="1"/>
</dbReference>
<feature type="compositionally biased region" description="Basic and acidic residues" evidence="7">
    <location>
        <begin position="163"/>
        <end position="179"/>
    </location>
</feature>
<keyword evidence="4" id="KW-0812">Transmembrane</keyword>
<name>A0A7W3TAL9_9ACTN</name>
<organism evidence="8 9">
    <name type="scientific">Streptomyces alkaliphilus</name>
    <dbReference type="NCBI Taxonomy" id="1472722"/>
    <lineage>
        <taxon>Bacteria</taxon>
        <taxon>Bacillati</taxon>
        <taxon>Actinomycetota</taxon>
        <taxon>Actinomycetes</taxon>
        <taxon>Kitasatosporales</taxon>
        <taxon>Streptomycetaceae</taxon>
        <taxon>Streptomyces</taxon>
    </lineage>
</organism>
<feature type="compositionally biased region" description="Pro residues" evidence="7">
    <location>
        <begin position="147"/>
        <end position="156"/>
    </location>
</feature>
<protein>
    <submittedName>
        <fullName evidence="8">Cation transporter</fullName>
    </submittedName>
</protein>
<dbReference type="InterPro" id="IPR002758">
    <property type="entry name" value="Cation_antiport_E"/>
</dbReference>
<evidence type="ECO:0000256" key="5">
    <source>
        <dbReference type="ARBA" id="ARBA00022989"/>
    </source>
</evidence>
<gene>
    <name evidence="8" type="ORF">FNQ90_03835</name>
</gene>
<dbReference type="GO" id="GO:0005886">
    <property type="term" value="C:plasma membrane"/>
    <property type="evidence" value="ECO:0007669"/>
    <property type="project" value="UniProtKB-SubCell"/>
</dbReference>
<evidence type="ECO:0000256" key="1">
    <source>
        <dbReference type="ARBA" id="ARBA00004651"/>
    </source>
</evidence>
<evidence type="ECO:0000313" key="9">
    <source>
        <dbReference type="Proteomes" id="UP000538929"/>
    </source>
</evidence>
<keyword evidence="9" id="KW-1185">Reference proteome</keyword>
<comment type="caution">
    <text evidence="8">The sequence shown here is derived from an EMBL/GenBank/DDBJ whole genome shotgun (WGS) entry which is preliminary data.</text>
</comment>
<dbReference type="Proteomes" id="UP000538929">
    <property type="component" value="Unassembled WGS sequence"/>
</dbReference>
<reference evidence="9" key="1">
    <citation type="submission" date="2019-10" db="EMBL/GenBank/DDBJ databases">
        <title>Streptomyces sp. nov., a novel actinobacterium isolated from alkaline environment.</title>
        <authorList>
            <person name="Golinska P."/>
        </authorList>
    </citation>
    <scope>NUCLEOTIDE SEQUENCE [LARGE SCALE GENOMIC DNA]</scope>
    <source>
        <strain evidence="9">DSM 42118</strain>
    </source>
</reference>
<sequence>MTPTTPEGPDQRTPDTGPRADSGAGTGSGTPTPRRIALRVGRAISFVWLFALRFVQSNVAITVEILTPRDRTSPGIVELPLRCRSRAEIATFSSLINLTPGTLTLEVRRDPPTLWVHGTHTHSAEEFRHDLWELETRMLTAWRPVDEPLPPVPPSPRGNGTGDADRPGGARESGKGDTP</sequence>
<keyword evidence="6" id="KW-0472">Membrane</keyword>
<accession>A0A7W3TAL9</accession>
<evidence type="ECO:0000256" key="3">
    <source>
        <dbReference type="ARBA" id="ARBA00022475"/>
    </source>
</evidence>
<evidence type="ECO:0000256" key="4">
    <source>
        <dbReference type="ARBA" id="ARBA00022692"/>
    </source>
</evidence>
<feature type="region of interest" description="Disordered" evidence="7">
    <location>
        <begin position="1"/>
        <end position="34"/>
    </location>
</feature>
<keyword evidence="3" id="KW-1003">Cell membrane</keyword>
<comment type="similarity">
    <text evidence="2">Belongs to the CPA3 antiporters (TC 2.A.63) subunit E family.</text>
</comment>
<dbReference type="AlphaFoldDB" id="A0A7W3TAL9"/>
<dbReference type="EMBL" id="VKHT01000056">
    <property type="protein sequence ID" value="MBB0243262.1"/>
    <property type="molecule type" value="Genomic_DNA"/>
</dbReference>
<dbReference type="GO" id="GO:0008324">
    <property type="term" value="F:monoatomic cation transmembrane transporter activity"/>
    <property type="evidence" value="ECO:0007669"/>
    <property type="project" value="InterPro"/>
</dbReference>
<evidence type="ECO:0000256" key="7">
    <source>
        <dbReference type="SAM" id="MobiDB-lite"/>
    </source>
</evidence>
<evidence type="ECO:0000313" key="8">
    <source>
        <dbReference type="EMBL" id="MBB0243262.1"/>
    </source>
</evidence>
<evidence type="ECO:0000256" key="6">
    <source>
        <dbReference type="ARBA" id="ARBA00023136"/>
    </source>
</evidence>
<keyword evidence="5" id="KW-1133">Transmembrane helix</keyword>
<proteinExistence type="inferred from homology"/>